<dbReference type="RefSeq" id="WP_136360902.1">
    <property type="nucleotide sequence ID" value="NZ_VRYN01000001.1"/>
</dbReference>
<protein>
    <submittedName>
        <fullName evidence="2">Origin-associated protein OapC</fullName>
    </submittedName>
</protein>
<evidence type="ECO:0000256" key="1">
    <source>
        <dbReference type="SAM" id="MobiDB-lite"/>
    </source>
</evidence>
<accession>A0A4D6GTJ6</accession>
<reference evidence="2 4" key="1">
    <citation type="journal article" date="2019" name="Microbiol. Resour. Announc.">
        <title>The Genome Sequence of the Halobacterium salinarum Type Strain Is Closely Related to That of Laboratory Strains NRC-1 and R1.</title>
        <authorList>
            <person name="Pfeiffer F."/>
            <person name="Marchfelder A."/>
            <person name="Habermann B."/>
            <person name="Dyall-Smith M.L."/>
        </authorList>
    </citation>
    <scope>NUCLEOTIDE SEQUENCE [LARGE SCALE GENOMIC DNA]</scope>
    <source>
        <strain evidence="2">91-R6</strain>
        <strain evidence="4">ATCC 33171 / DSM 3754 / JCM 8978 / NBRC 102687 / NCIMB 764 / 91-R6</strain>
    </source>
</reference>
<dbReference type="Proteomes" id="UP000323075">
    <property type="component" value="Unassembled WGS sequence"/>
</dbReference>
<evidence type="ECO:0000313" key="5">
    <source>
        <dbReference type="Proteomes" id="UP000323075"/>
    </source>
</evidence>
<feature type="compositionally biased region" description="Low complexity" evidence="1">
    <location>
        <begin position="39"/>
        <end position="66"/>
    </location>
</feature>
<dbReference type="EMBL" id="VRYN01000001">
    <property type="protein sequence ID" value="TYO82245.1"/>
    <property type="molecule type" value="Genomic_DNA"/>
</dbReference>
<dbReference type="EMBL" id="CP038631">
    <property type="protein sequence ID" value="QCC43748.1"/>
    <property type="molecule type" value="Genomic_DNA"/>
</dbReference>
<dbReference type="InterPro" id="IPR018645">
    <property type="entry name" value="OapC-like"/>
</dbReference>
<dbReference type="Proteomes" id="UP000296216">
    <property type="component" value="Chromosome"/>
</dbReference>
<gene>
    <name evidence="2" type="primary">oapC</name>
    <name evidence="3" type="ORF">APQ99_00764</name>
    <name evidence="2" type="ORF">HBSAL_00005</name>
</gene>
<evidence type="ECO:0000313" key="2">
    <source>
        <dbReference type="EMBL" id="QCC43748.1"/>
    </source>
</evidence>
<feature type="compositionally biased region" description="Acidic residues" evidence="1">
    <location>
        <begin position="80"/>
        <end position="93"/>
    </location>
</feature>
<reference evidence="3 5" key="2">
    <citation type="submission" date="2019-07" db="EMBL/GenBank/DDBJ databases">
        <title>Genomic Encyclopedia of Archaeal and Bacterial Type Strains, Phase II (KMG-II): from individual species to whole genera.</title>
        <authorList>
            <person name="Goeker M."/>
        </authorList>
    </citation>
    <scope>NUCLEOTIDE SEQUENCE [LARGE SCALE GENOMIC DNA]</scope>
    <source>
        <strain evidence="3 5">DSM 3754</strain>
    </source>
</reference>
<reference evidence="2" key="3">
    <citation type="journal article" name="MicrobiologyOpen">
        <title>Whole-genome comparison between the type strain of Halobacterium salinarum (DSM 3754(T)) and the laboratory strains R1 and NRC-1.</title>
        <authorList>
            <person name="Pfeiffer F."/>
            <person name="Losensky G."/>
            <person name="Marchfelder A."/>
            <person name="Habermann B."/>
            <person name="Dyall-Smith M."/>
        </authorList>
    </citation>
    <scope>NUCLEOTIDE SEQUENCE</scope>
    <source>
        <strain evidence="2">91-R6</strain>
    </source>
</reference>
<evidence type="ECO:0000313" key="3">
    <source>
        <dbReference type="EMBL" id="TYO82245.1"/>
    </source>
</evidence>
<sequence length="222" mass="23521">MPHQCTNCGHVFADGSKEMLSGCPDCGGNKFQYHPSEIPADSPSGDPTPSDGSDADSSTVSGAVGRAADRVRDAVAEADTPADDPTPDDEGDTQSDPAADSPGATAPDADPGVRAATPDDEDGAQATARSEVVDVSTLPDQPTDGRVVEEPDTDEAEPDLEDLREELNDQFESIRIVAPGQYELNLMELYDRQEYIIALQEDGQYVIEVPDAWEAADPTDVE</sequence>
<dbReference type="GeneID" id="39853874"/>
<name>A0A4D6GTJ6_HALS9</name>
<dbReference type="Pfam" id="PF09845">
    <property type="entry name" value="OapC"/>
    <property type="match status" value="2"/>
</dbReference>
<proteinExistence type="predicted"/>
<dbReference type="AlphaFoldDB" id="A0A4D6GTJ6"/>
<feature type="region of interest" description="Disordered" evidence="1">
    <location>
        <begin position="14"/>
        <end position="158"/>
    </location>
</feature>
<evidence type="ECO:0000313" key="4">
    <source>
        <dbReference type="Proteomes" id="UP000296216"/>
    </source>
</evidence>
<organism evidence="2 4">
    <name type="scientific">Halobacterium salinarum (strain ATCC 33171 / DSM 3754 / JCM 8978 / NBRC 102687 / NCIMB 764 / 91-R6)</name>
    <dbReference type="NCBI Taxonomy" id="2597657"/>
    <lineage>
        <taxon>Archaea</taxon>
        <taxon>Methanobacteriati</taxon>
        <taxon>Methanobacteriota</taxon>
        <taxon>Stenosarchaea group</taxon>
        <taxon>Halobacteria</taxon>
        <taxon>Halobacteriales</taxon>
        <taxon>Halobacteriaceae</taxon>
        <taxon>Halobacterium</taxon>
    </lineage>
</organism>